<reference evidence="2" key="1">
    <citation type="submission" date="2018-05" db="EMBL/GenBank/DDBJ databases">
        <authorList>
            <person name="Cea G.-C."/>
            <person name="William W."/>
        </authorList>
    </citation>
    <scope>NUCLEOTIDE SEQUENCE [LARGE SCALE GENOMIC DNA]</scope>
    <source>
        <strain evidence="2">DB21MT 5</strain>
    </source>
</reference>
<accession>A0A330LPA6</accession>
<dbReference type="RefSeq" id="WP_174216882.1">
    <property type="nucleotide sequence ID" value="NZ_LS483250.1"/>
</dbReference>
<dbReference type="Proteomes" id="UP000250163">
    <property type="component" value="Chromosome MORIYA"/>
</dbReference>
<dbReference type="AlphaFoldDB" id="A0A330LPA6"/>
<dbReference type="KEGG" id="mya:MORIYA_1558"/>
<protein>
    <submittedName>
        <fullName evidence="1">Uncharacterized protein</fullName>
    </submittedName>
</protein>
<evidence type="ECO:0000313" key="2">
    <source>
        <dbReference type="Proteomes" id="UP000250163"/>
    </source>
</evidence>
<dbReference type="EMBL" id="LS483250">
    <property type="protein sequence ID" value="SQD78036.1"/>
    <property type="molecule type" value="Genomic_DNA"/>
</dbReference>
<proteinExistence type="predicted"/>
<keyword evidence="2" id="KW-1185">Reference proteome</keyword>
<name>A0A330LPA6_9GAMM</name>
<sequence length="139" mass="15208">MKHIAIVVPEFPIASETFVVTEIRALAKAGHQVTVFCFIKRESPVTLPVNVDVIDVNTASNKQVSTFVAKHPLARTKAFTCAKHQLDNLIKKLKLKSLVRLLGYRSPHGIAQKGANYDGFVAPFCVSEETGYVASKDAV</sequence>
<organism evidence="1 2">
    <name type="scientific">Moritella yayanosii</name>
    <dbReference type="NCBI Taxonomy" id="69539"/>
    <lineage>
        <taxon>Bacteria</taxon>
        <taxon>Pseudomonadati</taxon>
        <taxon>Pseudomonadota</taxon>
        <taxon>Gammaproteobacteria</taxon>
        <taxon>Alteromonadales</taxon>
        <taxon>Moritellaceae</taxon>
        <taxon>Moritella</taxon>
    </lineage>
</organism>
<evidence type="ECO:0000313" key="1">
    <source>
        <dbReference type="EMBL" id="SQD78036.1"/>
    </source>
</evidence>
<gene>
    <name evidence="1" type="ORF">MORIYA_1558</name>
</gene>